<dbReference type="InterPro" id="IPR002501">
    <property type="entry name" value="PsdUridine_synth_N"/>
</dbReference>
<evidence type="ECO:0000256" key="3">
    <source>
        <dbReference type="ARBA" id="ARBA00023235"/>
    </source>
</evidence>
<dbReference type="InterPro" id="IPR014780">
    <property type="entry name" value="tRNA_psdUridine_synth_TruB"/>
</dbReference>
<organism evidence="5">
    <name type="scientific">marine sediment metagenome</name>
    <dbReference type="NCBI Taxonomy" id="412755"/>
    <lineage>
        <taxon>unclassified sequences</taxon>
        <taxon>metagenomes</taxon>
        <taxon>ecological metagenomes</taxon>
    </lineage>
</organism>
<keyword evidence="2" id="KW-0819">tRNA processing</keyword>
<keyword evidence="3" id="KW-0413">Isomerase</keyword>
<reference evidence="5" key="1">
    <citation type="journal article" date="2014" name="Front. Microbiol.">
        <title>High frequency of phylogenetically diverse reductive dehalogenase-homologous genes in deep subseafloor sedimentary metagenomes.</title>
        <authorList>
            <person name="Kawai M."/>
            <person name="Futagami T."/>
            <person name="Toyoda A."/>
            <person name="Takaki Y."/>
            <person name="Nishi S."/>
            <person name="Hori S."/>
            <person name="Arai W."/>
            <person name="Tsubouchi T."/>
            <person name="Morono Y."/>
            <person name="Uchiyama I."/>
            <person name="Ito T."/>
            <person name="Fujiyama A."/>
            <person name="Inagaki F."/>
            <person name="Takami H."/>
        </authorList>
    </citation>
    <scope>NUCLEOTIDE SEQUENCE</scope>
    <source>
        <strain evidence="5">Expedition CK06-06</strain>
    </source>
</reference>
<gene>
    <name evidence="5" type="ORF">S01H1_38753</name>
</gene>
<proteinExistence type="predicted"/>
<sequence length="192" mass="20523">MSVTWDGLLLIDKANGPTSHDVVQSVRRLTGQRRVGHAGTLDPLATGLLPVLLGRATRLARFLPHSPKHYDGLLRLGLTSVTDDITGEALTRHTGTLPDPATVIAAAERLEGSYPQIPPTVSARKVGGKRLYRLAREGIRAEVAPRQVDVSRFEVAPIEDDPAQYEFSAEVSGGTYVRALIRDLGAALGCGG</sequence>
<dbReference type="Pfam" id="PF01509">
    <property type="entry name" value="TruB_N"/>
    <property type="match status" value="1"/>
</dbReference>
<feature type="domain" description="Pseudouridine synthase II N-terminal" evidence="4">
    <location>
        <begin position="27"/>
        <end position="177"/>
    </location>
</feature>
<feature type="non-terminal residue" evidence="5">
    <location>
        <position position="192"/>
    </location>
</feature>
<dbReference type="Gene3D" id="3.30.2350.10">
    <property type="entry name" value="Pseudouridine synthase"/>
    <property type="match status" value="1"/>
</dbReference>
<dbReference type="EC" id="5.4.99.25" evidence="1"/>
<dbReference type="GO" id="GO:0003723">
    <property type="term" value="F:RNA binding"/>
    <property type="evidence" value="ECO:0007669"/>
    <property type="project" value="InterPro"/>
</dbReference>
<comment type="caution">
    <text evidence="5">The sequence shown here is derived from an EMBL/GenBank/DDBJ whole genome shotgun (WGS) entry which is preliminary data.</text>
</comment>
<dbReference type="InterPro" id="IPR020103">
    <property type="entry name" value="PsdUridine_synth_cat_dom_sf"/>
</dbReference>
<evidence type="ECO:0000256" key="1">
    <source>
        <dbReference type="ARBA" id="ARBA00012787"/>
    </source>
</evidence>
<dbReference type="GO" id="GO:1990481">
    <property type="term" value="P:mRNA pseudouridine synthesis"/>
    <property type="evidence" value="ECO:0007669"/>
    <property type="project" value="TreeGrafter"/>
</dbReference>
<dbReference type="EMBL" id="BARS01024409">
    <property type="protein sequence ID" value="GAG07552.1"/>
    <property type="molecule type" value="Genomic_DNA"/>
</dbReference>
<evidence type="ECO:0000256" key="2">
    <source>
        <dbReference type="ARBA" id="ARBA00022694"/>
    </source>
</evidence>
<dbReference type="PANTHER" id="PTHR13767:SF2">
    <property type="entry name" value="PSEUDOURIDYLATE SYNTHASE TRUB1"/>
    <property type="match status" value="1"/>
</dbReference>
<dbReference type="SUPFAM" id="SSF55120">
    <property type="entry name" value="Pseudouridine synthase"/>
    <property type="match status" value="1"/>
</dbReference>
<dbReference type="GO" id="GO:0006400">
    <property type="term" value="P:tRNA modification"/>
    <property type="evidence" value="ECO:0007669"/>
    <property type="project" value="TreeGrafter"/>
</dbReference>
<dbReference type="PANTHER" id="PTHR13767">
    <property type="entry name" value="TRNA-PSEUDOURIDINE SYNTHASE"/>
    <property type="match status" value="1"/>
</dbReference>
<dbReference type="NCBIfam" id="TIGR00431">
    <property type="entry name" value="TruB"/>
    <property type="match status" value="1"/>
</dbReference>
<protein>
    <recommendedName>
        <fullName evidence="1">tRNA pseudouridine(55) synthase</fullName>
        <ecNumber evidence="1">5.4.99.25</ecNumber>
    </recommendedName>
</protein>
<evidence type="ECO:0000313" key="5">
    <source>
        <dbReference type="EMBL" id="GAG07552.1"/>
    </source>
</evidence>
<name>X0V886_9ZZZZ</name>
<evidence type="ECO:0000259" key="4">
    <source>
        <dbReference type="Pfam" id="PF01509"/>
    </source>
</evidence>
<accession>X0V886</accession>
<dbReference type="GO" id="GO:0160148">
    <property type="term" value="F:tRNA pseudouridine(55) synthase activity"/>
    <property type="evidence" value="ECO:0007669"/>
    <property type="project" value="UniProtKB-EC"/>
</dbReference>
<dbReference type="AlphaFoldDB" id="X0V886"/>